<dbReference type="Proteomes" id="UP000282597">
    <property type="component" value="Chromosome"/>
</dbReference>
<sequence>MPIKKRRISIRITYEPNRLSKGNLTAAYEVLIPKIKSSLEIDVISSNSTEHDMLLKQVKGEAA</sequence>
<reference evidence="1 2" key="1">
    <citation type="journal article" date="2018" name="Microbes Environ.">
        <title>Comparative Genomic Insights into Endofungal Lifestyles of Two Bacterial Endosymbionts, Mycoavidus cysteinexigens and Burkholderia rhizoxinica.</title>
        <authorList>
            <person name="Sharmin D."/>
            <person name="Guo Y."/>
            <person name="Nishizawa T."/>
            <person name="Ohshima S."/>
            <person name="Sato Y."/>
            <person name="Takashima Y."/>
            <person name="Narisawa K."/>
            <person name="Ohta H."/>
        </authorList>
    </citation>
    <scope>NUCLEOTIDE SEQUENCE [LARGE SCALE GENOMIC DNA]</scope>
    <source>
        <strain evidence="1 2">B1-EB</strain>
    </source>
</reference>
<dbReference type="AlphaFoldDB" id="A0A2Z6ERY6"/>
<protein>
    <submittedName>
        <fullName evidence="1">Uncharacterized protein</fullName>
    </submittedName>
</protein>
<accession>A0A2Z6ERY6</accession>
<proteinExistence type="predicted"/>
<organism evidence="1 2">
    <name type="scientific">Mycoavidus cysteinexigens</name>
    <dbReference type="NCBI Taxonomy" id="1553431"/>
    <lineage>
        <taxon>Bacteria</taxon>
        <taxon>Pseudomonadati</taxon>
        <taxon>Pseudomonadota</taxon>
        <taxon>Betaproteobacteria</taxon>
        <taxon>Burkholderiales</taxon>
        <taxon>Burkholderiaceae</taxon>
        <taxon>Mycoavidus</taxon>
    </lineage>
</organism>
<gene>
    <name evidence="1" type="ORF">MCB1EB_0006</name>
</gene>
<dbReference type="KEGG" id="mcys:MCB1EB_0006"/>
<name>A0A2Z6ERY6_9BURK</name>
<dbReference type="EMBL" id="AP018150">
    <property type="protein sequence ID" value="BBE08167.1"/>
    <property type="molecule type" value="Genomic_DNA"/>
</dbReference>
<keyword evidence="2" id="KW-1185">Reference proteome</keyword>
<evidence type="ECO:0000313" key="1">
    <source>
        <dbReference type="EMBL" id="BBE08167.1"/>
    </source>
</evidence>
<evidence type="ECO:0000313" key="2">
    <source>
        <dbReference type="Proteomes" id="UP000282597"/>
    </source>
</evidence>